<reference evidence="3" key="1">
    <citation type="submission" date="2022-02" db="EMBL/GenBank/DDBJ databases">
        <authorList>
            <person name="Henning P.M."/>
            <person name="McCubbin A.G."/>
            <person name="Shore J.S."/>
        </authorList>
    </citation>
    <scope>NUCLEOTIDE SEQUENCE</scope>
    <source>
        <strain evidence="3">F60SS</strain>
        <tissue evidence="3">Leaves</tissue>
    </source>
</reference>
<dbReference type="Proteomes" id="UP001141552">
    <property type="component" value="Unassembled WGS sequence"/>
</dbReference>
<dbReference type="EMBL" id="JAKUCV010000059">
    <property type="protein sequence ID" value="KAJ4851407.1"/>
    <property type="molecule type" value="Genomic_DNA"/>
</dbReference>
<proteinExistence type="predicted"/>
<keyword evidence="4" id="KW-1185">Reference proteome</keyword>
<reference evidence="3" key="2">
    <citation type="journal article" date="2023" name="Plants (Basel)">
        <title>Annotation of the Turnera subulata (Passifloraceae) Draft Genome Reveals the S-Locus Evolved after the Divergence of Turneroideae from Passifloroideae in a Stepwise Manner.</title>
        <authorList>
            <person name="Henning P.M."/>
            <person name="Roalson E.H."/>
            <person name="Mir W."/>
            <person name="McCubbin A.G."/>
            <person name="Shore J.S."/>
        </authorList>
    </citation>
    <scope>NUCLEOTIDE SEQUENCE</scope>
    <source>
        <strain evidence="3">F60SS</strain>
    </source>
</reference>
<evidence type="ECO:0000256" key="1">
    <source>
        <dbReference type="SAM" id="MobiDB-lite"/>
    </source>
</evidence>
<dbReference type="OrthoDB" id="1897224at2759"/>
<feature type="domain" description="DOG1" evidence="2">
    <location>
        <begin position="6"/>
        <end position="253"/>
    </location>
</feature>
<gene>
    <name evidence="3" type="ORF">Tsubulata_014744</name>
</gene>
<dbReference type="GO" id="GO:0006351">
    <property type="term" value="P:DNA-templated transcription"/>
    <property type="evidence" value="ECO:0007669"/>
    <property type="project" value="InterPro"/>
</dbReference>
<organism evidence="3 4">
    <name type="scientific">Turnera subulata</name>
    <dbReference type="NCBI Taxonomy" id="218843"/>
    <lineage>
        <taxon>Eukaryota</taxon>
        <taxon>Viridiplantae</taxon>
        <taxon>Streptophyta</taxon>
        <taxon>Embryophyta</taxon>
        <taxon>Tracheophyta</taxon>
        <taxon>Spermatophyta</taxon>
        <taxon>Magnoliopsida</taxon>
        <taxon>eudicotyledons</taxon>
        <taxon>Gunneridae</taxon>
        <taxon>Pentapetalae</taxon>
        <taxon>rosids</taxon>
        <taxon>fabids</taxon>
        <taxon>Malpighiales</taxon>
        <taxon>Passifloraceae</taxon>
        <taxon>Turnera</taxon>
    </lineage>
</organism>
<comment type="caution">
    <text evidence="3">The sequence shown here is derived from an EMBL/GenBank/DDBJ whole genome shotgun (WGS) entry which is preliminary data.</text>
</comment>
<protein>
    <recommendedName>
        <fullName evidence="2">DOG1 domain-containing protein</fullName>
    </recommendedName>
</protein>
<accession>A0A9Q0GM78</accession>
<dbReference type="InterPro" id="IPR025422">
    <property type="entry name" value="TGA_domain"/>
</dbReference>
<name>A0A9Q0GM78_9ROSI</name>
<dbReference type="InterPro" id="IPR051886">
    <property type="entry name" value="Seed_Dev/Stress_Resp_Reg"/>
</dbReference>
<dbReference type="AlphaFoldDB" id="A0A9Q0GM78"/>
<dbReference type="PANTHER" id="PTHR46354">
    <property type="entry name" value="DOG1 DOMAIN-CONTAINING PROTEIN"/>
    <property type="match status" value="1"/>
</dbReference>
<evidence type="ECO:0000313" key="4">
    <source>
        <dbReference type="Proteomes" id="UP001141552"/>
    </source>
</evidence>
<evidence type="ECO:0000259" key="2">
    <source>
        <dbReference type="PROSITE" id="PS51806"/>
    </source>
</evidence>
<feature type="region of interest" description="Disordered" evidence="1">
    <location>
        <begin position="250"/>
        <end position="269"/>
    </location>
</feature>
<evidence type="ECO:0000313" key="3">
    <source>
        <dbReference type="EMBL" id="KAJ4851407.1"/>
    </source>
</evidence>
<dbReference type="GO" id="GO:0043565">
    <property type="term" value="F:sequence-specific DNA binding"/>
    <property type="evidence" value="ECO:0007669"/>
    <property type="project" value="InterPro"/>
</dbReference>
<dbReference type="PANTHER" id="PTHR46354:SF7">
    <property type="entry name" value="PROTEIN DOG1-LIKE 1"/>
    <property type="match status" value="1"/>
</dbReference>
<dbReference type="PROSITE" id="PS51806">
    <property type="entry name" value="DOG1"/>
    <property type="match status" value="1"/>
</dbReference>
<dbReference type="Pfam" id="PF14144">
    <property type="entry name" value="DOG1"/>
    <property type="match status" value="1"/>
</dbReference>
<sequence>MQTDDQSNETTCFLRFMVQQEKDLAELNQAMDAADASDDDNDPALRQLTEKVVKHSENYMEERMDLASRDVSIYFAPTWHSSLSNSLLWVGGCRPTFFIRHLYAACSSETESQVSQYLAAGSSSSSSSRDTLADLSSRQLNQVSELQCKTIKQEDKLTSELASLQEELADEPISEIAKDRTLGCPLGYEDVREVLQNHDRAMAGILREAELLRLNTLKELLQILTPRQGVELLAAGKKLHSCLHEWGKKRDQMHGRGHQSVVQEDVGAN</sequence>